<name>A0A920CLS2_9BACL</name>
<dbReference type="Proteomes" id="UP000678895">
    <property type="component" value="Unassembled WGS sequence"/>
</dbReference>
<dbReference type="PANTHER" id="PTHR47737">
    <property type="entry name" value="GLYCINE BETAINE/PROLINE BETAINE TRANSPORT SYSTEM PERMEASE PROTEIN PROW"/>
    <property type="match status" value="1"/>
</dbReference>
<dbReference type="GO" id="GO:0015226">
    <property type="term" value="F:carnitine transmembrane transporter activity"/>
    <property type="evidence" value="ECO:0007669"/>
    <property type="project" value="TreeGrafter"/>
</dbReference>
<evidence type="ECO:0000256" key="2">
    <source>
        <dbReference type="ARBA" id="ARBA00022448"/>
    </source>
</evidence>
<evidence type="ECO:0000259" key="6">
    <source>
        <dbReference type="Pfam" id="PF04069"/>
    </source>
</evidence>
<feature type="chain" id="PRO_5039015577" evidence="5">
    <location>
        <begin position="27"/>
        <end position="307"/>
    </location>
</feature>
<keyword evidence="3" id="KW-1003">Cell membrane</keyword>
<dbReference type="GO" id="GO:0043190">
    <property type="term" value="C:ATP-binding cassette (ABC) transporter complex"/>
    <property type="evidence" value="ECO:0007669"/>
    <property type="project" value="InterPro"/>
</dbReference>
<reference evidence="7" key="1">
    <citation type="submission" date="2021-03" db="EMBL/GenBank/DDBJ databases">
        <title>Antimicrobial resistance genes in bacteria isolated from Japanese honey, and their potential for conferring macrolide and lincosamide resistance in the American foulbrood pathogen Paenibacillus larvae.</title>
        <authorList>
            <person name="Okamoto M."/>
            <person name="Kumagai M."/>
            <person name="Kanamori H."/>
            <person name="Takamatsu D."/>
        </authorList>
    </citation>
    <scope>NUCLEOTIDE SEQUENCE</scope>
    <source>
        <strain evidence="7">J41TS4</strain>
    </source>
</reference>
<dbReference type="GO" id="GO:0015871">
    <property type="term" value="P:choline transport"/>
    <property type="evidence" value="ECO:0007669"/>
    <property type="project" value="TreeGrafter"/>
</dbReference>
<keyword evidence="4" id="KW-0472">Membrane</keyword>
<evidence type="ECO:0000256" key="4">
    <source>
        <dbReference type="ARBA" id="ARBA00023136"/>
    </source>
</evidence>
<keyword evidence="2" id="KW-0813">Transport</keyword>
<proteinExistence type="predicted"/>
<dbReference type="GO" id="GO:0005275">
    <property type="term" value="F:amine transmembrane transporter activity"/>
    <property type="evidence" value="ECO:0007669"/>
    <property type="project" value="TreeGrafter"/>
</dbReference>
<dbReference type="InterPro" id="IPR007210">
    <property type="entry name" value="ABC_Gly_betaine_transp_sub-bd"/>
</dbReference>
<dbReference type="SUPFAM" id="SSF53850">
    <property type="entry name" value="Periplasmic binding protein-like II"/>
    <property type="match status" value="2"/>
</dbReference>
<evidence type="ECO:0000256" key="5">
    <source>
        <dbReference type="SAM" id="SignalP"/>
    </source>
</evidence>
<gene>
    <name evidence="7" type="primary">gbuC</name>
    <name evidence="7" type="ORF">J41TS4_11250</name>
</gene>
<evidence type="ECO:0000256" key="3">
    <source>
        <dbReference type="ARBA" id="ARBA00022475"/>
    </source>
</evidence>
<keyword evidence="5" id="KW-0732">Signal</keyword>
<evidence type="ECO:0000313" key="8">
    <source>
        <dbReference type="Proteomes" id="UP000678895"/>
    </source>
</evidence>
<feature type="domain" description="ABC-type glycine betaine transport system substrate-binding" evidence="6">
    <location>
        <begin position="204"/>
        <end position="306"/>
    </location>
</feature>
<dbReference type="GO" id="GO:0031460">
    <property type="term" value="P:glycine betaine transport"/>
    <property type="evidence" value="ECO:0007669"/>
    <property type="project" value="TreeGrafter"/>
</dbReference>
<feature type="signal peptide" evidence="5">
    <location>
        <begin position="1"/>
        <end position="26"/>
    </location>
</feature>
<comment type="caution">
    <text evidence="7">The sequence shown here is derived from an EMBL/GenBank/DDBJ whole genome shotgun (WGS) entry which is preliminary data.</text>
</comment>
<feature type="domain" description="ABC-type glycine betaine transport system substrate-binding" evidence="6">
    <location>
        <begin position="43"/>
        <end position="185"/>
    </location>
</feature>
<protein>
    <submittedName>
        <fullName evidence="7">Glycine/betaine ABC transporter substrate-binding protein</fullName>
    </submittedName>
</protein>
<dbReference type="RefSeq" id="WP_301625543.1">
    <property type="nucleotide sequence ID" value="NZ_BORS01000003.1"/>
</dbReference>
<accession>A0A920CLS2</accession>
<dbReference type="Gene3D" id="3.40.190.100">
    <property type="entry name" value="Glycine betaine-binding periplasmic protein, domain 2"/>
    <property type="match status" value="1"/>
</dbReference>
<organism evidence="7 8">
    <name type="scientific">Paenibacillus apis</name>
    <dbReference type="NCBI Taxonomy" id="1792174"/>
    <lineage>
        <taxon>Bacteria</taxon>
        <taxon>Bacillati</taxon>
        <taxon>Bacillota</taxon>
        <taxon>Bacilli</taxon>
        <taxon>Bacillales</taxon>
        <taxon>Paenibacillaceae</taxon>
        <taxon>Paenibacillus</taxon>
    </lineage>
</organism>
<evidence type="ECO:0000256" key="1">
    <source>
        <dbReference type="ARBA" id="ARBA00004236"/>
    </source>
</evidence>
<keyword evidence="8" id="KW-1185">Reference proteome</keyword>
<dbReference type="Pfam" id="PF04069">
    <property type="entry name" value="OpuAC"/>
    <property type="match status" value="2"/>
</dbReference>
<dbReference type="AlphaFoldDB" id="A0A920CLS2"/>
<dbReference type="PANTHER" id="PTHR47737:SF1">
    <property type="entry name" value="GLYCINE BETAINE_PROLINE BETAINE TRANSPORT SYSTEM PERMEASE PROTEIN PROW"/>
    <property type="match status" value="1"/>
</dbReference>
<dbReference type="EMBL" id="BORS01000003">
    <property type="protein sequence ID" value="GIO41367.1"/>
    <property type="molecule type" value="Genomic_DNA"/>
</dbReference>
<dbReference type="PROSITE" id="PS51257">
    <property type="entry name" value="PROKAR_LIPOPROTEIN"/>
    <property type="match status" value="1"/>
</dbReference>
<comment type="subcellular location">
    <subcellularLocation>
        <location evidence="1">Cell membrane</location>
    </subcellularLocation>
</comment>
<dbReference type="Gene3D" id="3.10.105.10">
    <property type="entry name" value="Dipeptide-binding Protein, Domain 3"/>
    <property type="match status" value="1"/>
</dbReference>
<evidence type="ECO:0000313" key="7">
    <source>
        <dbReference type="EMBL" id="GIO41367.1"/>
    </source>
</evidence>
<sequence>MKKTRKWLIFTSLVALFLLGACSANNANTANNANNAKSEGNKPVGEQVDYKITGTDAGSGLMRLTAQAMQDYELSDWTLLESSAAGMTAELDRAYKNKEPIVIVAWSPHWMFNTYDLKYLEDPKLTYGEPEEIRTIARLGLQEDHPVAYEFLDRFHWTAEDMGEVMIDIQGGMDPGAAAKKWVDEHEAEVQEWTDGLEPVDGDAITLSYVAWDSEIASTNVVRYVLDEKLGYEAQALQVEIGPMWIGVSNGDVDAIVAAWLPVTHADYWDKYGDSLDDLGANMINVKSGLAVPTYMKDVNSIEDLQS</sequence>